<evidence type="ECO:0000313" key="1">
    <source>
        <dbReference type="EMBL" id="GEM42052.1"/>
    </source>
</evidence>
<sequence length="78" mass="8656">MSSGAAAITLSAELARSWFAVRDMAAWDVEWCRRRVPPGEAREVEWEMMAANVQWRCRHVPLGGAGEVEWGVVAGRGK</sequence>
<dbReference type="EMBL" id="BJXA01000062">
    <property type="protein sequence ID" value="GEM42052.1"/>
    <property type="molecule type" value="Genomic_DNA"/>
</dbReference>
<name>A0A511MN71_9NOCA</name>
<comment type="caution">
    <text evidence="1">The sequence shown here is derived from an EMBL/GenBank/DDBJ whole genome shotgun (WGS) entry which is preliminary data.</text>
</comment>
<dbReference type="Proteomes" id="UP000321424">
    <property type="component" value="Unassembled WGS sequence"/>
</dbReference>
<accession>A0A511MN71</accession>
<protein>
    <submittedName>
        <fullName evidence="1">Uncharacterized protein</fullName>
    </submittedName>
</protein>
<reference evidence="1 2" key="1">
    <citation type="submission" date="2019-07" db="EMBL/GenBank/DDBJ databases">
        <title>Whole genome shotgun sequence of Nocardia ninae NBRC 108245.</title>
        <authorList>
            <person name="Hosoyama A."/>
            <person name="Uohara A."/>
            <person name="Ohji S."/>
            <person name="Ichikawa N."/>
        </authorList>
    </citation>
    <scope>NUCLEOTIDE SEQUENCE [LARGE SCALE GENOMIC DNA]</scope>
    <source>
        <strain evidence="1 2">NBRC 108245</strain>
    </source>
</reference>
<dbReference type="AlphaFoldDB" id="A0A511MN71"/>
<keyword evidence="2" id="KW-1185">Reference proteome</keyword>
<evidence type="ECO:0000313" key="2">
    <source>
        <dbReference type="Proteomes" id="UP000321424"/>
    </source>
</evidence>
<proteinExistence type="predicted"/>
<gene>
    <name evidence="1" type="ORF">NN4_65710</name>
</gene>
<organism evidence="1 2">
    <name type="scientific">Nocardia ninae NBRC 108245</name>
    <dbReference type="NCBI Taxonomy" id="1210091"/>
    <lineage>
        <taxon>Bacteria</taxon>
        <taxon>Bacillati</taxon>
        <taxon>Actinomycetota</taxon>
        <taxon>Actinomycetes</taxon>
        <taxon>Mycobacteriales</taxon>
        <taxon>Nocardiaceae</taxon>
        <taxon>Nocardia</taxon>
    </lineage>
</organism>